<dbReference type="AlphaFoldDB" id="A0A1S3CTI8"/>
<protein>
    <submittedName>
        <fullName evidence="3">Uncharacterized protein LOC103504839</fullName>
    </submittedName>
</protein>
<gene>
    <name evidence="3" type="primary">LOC103504839</name>
</gene>
<evidence type="ECO:0000313" key="3">
    <source>
        <dbReference type="RefSeq" id="XP_008467364.1"/>
    </source>
</evidence>
<dbReference type="Proteomes" id="UP000079169">
    <property type="component" value="Unplaced"/>
</dbReference>
<feature type="signal peptide" evidence="1">
    <location>
        <begin position="1"/>
        <end position="24"/>
    </location>
</feature>
<keyword evidence="2" id="KW-1185">Reference proteome</keyword>
<proteinExistence type="predicted"/>
<dbReference type="GeneID" id="103504839"/>
<feature type="chain" id="PRO_5010338903" evidence="1">
    <location>
        <begin position="25"/>
        <end position="290"/>
    </location>
</feature>
<reference evidence="3" key="1">
    <citation type="submission" date="2025-08" db="UniProtKB">
        <authorList>
            <consortium name="RefSeq"/>
        </authorList>
    </citation>
    <scope>IDENTIFICATION</scope>
</reference>
<dbReference type="RefSeq" id="XP_008467364.1">
    <property type="nucleotide sequence ID" value="XM_008469142.3"/>
</dbReference>
<dbReference type="KEGG" id="dci:103504839"/>
<name>A0A1S3CTI8_DIACI</name>
<dbReference type="PANTHER" id="PTHR41158">
    <property type="entry name" value="AGAP010294-PA"/>
    <property type="match status" value="1"/>
</dbReference>
<accession>A0A1S3CTI8</accession>
<dbReference type="Pfam" id="PF07841">
    <property type="entry name" value="DM4_12"/>
    <property type="match status" value="1"/>
</dbReference>
<dbReference type="PANTHER" id="PTHR41158:SF2">
    <property type="entry name" value="AGAP010294-PA"/>
    <property type="match status" value="1"/>
</dbReference>
<evidence type="ECO:0000256" key="1">
    <source>
        <dbReference type="SAM" id="SignalP"/>
    </source>
</evidence>
<dbReference type="InterPro" id="IPR006631">
    <property type="entry name" value="DM4_12"/>
</dbReference>
<evidence type="ECO:0000313" key="2">
    <source>
        <dbReference type="Proteomes" id="UP000079169"/>
    </source>
</evidence>
<dbReference type="STRING" id="121845.A0A1S3CTI8"/>
<dbReference type="PaxDb" id="121845-A0A1S3CTI8"/>
<organism evidence="2 3">
    <name type="scientific">Diaphorina citri</name>
    <name type="common">Asian citrus psyllid</name>
    <dbReference type="NCBI Taxonomy" id="121845"/>
    <lineage>
        <taxon>Eukaryota</taxon>
        <taxon>Metazoa</taxon>
        <taxon>Ecdysozoa</taxon>
        <taxon>Arthropoda</taxon>
        <taxon>Hexapoda</taxon>
        <taxon>Insecta</taxon>
        <taxon>Pterygota</taxon>
        <taxon>Neoptera</taxon>
        <taxon>Paraneoptera</taxon>
        <taxon>Hemiptera</taxon>
        <taxon>Sternorrhyncha</taxon>
        <taxon>Psylloidea</taxon>
        <taxon>Psyllidae</taxon>
        <taxon>Diaphorininae</taxon>
        <taxon>Diaphorina</taxon>
    </lineage>
</organism>
<keyword evidence="1" id="KW-0732">Signal</keyword>
<sequence length="290" mass="31812">MQKQIVGTIFLTFLSSSIILETLCYPQQHQAMVHDRVSYVTPSSLSNSRKFAEKPNNVKKVVLEDRNDLDDVSTNQISDSVTPAGGFSWSNILTMLMQLIFNPTATTQVGPSKSDVIDTEQPASPWANLLSVGLKILTAILSGGSPIGDGIDKVDNPSPVPQIINILVNLLDALKTSFSHRSMRARSLGSKDTVSEIGMTGSILSKTLVKSLNTDDDICLQRYVCEANQECVNALSNTTSNKHNIYCQLGNYLSSYLLRNKLSLSQFSESGRRGRSQENCKEIYLACNEV</sequence>